<dbReference type="Pfam" id="PF02720">
    <property type="entry name" value="DUF222"/>
    <property type="match status" value="1"/>
</dbReference>
<proteinExistence type="predicted"/>
<evidence type="ECO:0000313" key="2">
    <source>
        <dbReference type="EMBL" id="GJF09850.1"/>
    </source>
</evidence>
<name>A0ABQ4V687_9MYCO</name>
<comment type="caution">
    <text evidence="2">The sequence shown here is derived from an EMBL/GenBank/DDBJ whole genome shotgun (WGS) entry which is preliminary data.</text>
</comment>
<evidence type="ECO:0000313" key="3">
    <source>
        <dbReference type="Proteomes" id="UP001060504"/>
    </source>
</evidence>
<protein>
    <recommendedName>
        <fullName evidence="1">DUF222 domain-containing protein</fullName>
    </recommendedName>
</protein>
<sequence>MSSISEVSAALDVVDDAFRTLAAVPFQRLRPGDQRALLLRLDATEKQLTALQRRLLGRMVATPPPPQFAGAAWAEVLARRLRISVGEAQRRIAEADGSTEPRSA</sequence>
<feature type="domain" description="DUF222" evidence="1">
    <location>
        <begin position="36"/>
        <end position="96"/>
    </location>
</feature>
<keyword evidence="3" id="KW-1185">Reference proteome</keyword>
<dbReference type="EMBL" id="BPRH01000526">
    <property type="protein sequence ID" value="GJF09850.1"/>
    <property type="molecule type" value="Genomic_DNA"/>
</dbReference>
<dbReference type="Proteomes" id="UP001060504">
    <property type="component" value="Unassembled WGS sequence"/>
</dbReference>
<gene>
    <name evidence="2" type="ORF">NGTWS1702_04700</name>
</gene>
<accession>A0ABQ4V687</accession>
<evidence type="ECO:0000259" key="1">
    <source>
        <dbReference type="Pfam" id="PF02720"/>
    </source>
</evidence>
<organism evidence="2 3">
    <name type="scientific">Mycolicibacterium cyprinidarum</name>
    <dbReference type="NCBI Taxonomy" id="2860311"/>
    <lineage>
        <taxon>Bacteria</taxon>
        <taxon>Bacillati</taxon>
        <taxon>Actinomycetota</taxon>
        <taxon>Actinomycetes</taxon>
        <taxon>Mycobacteriales</taxon>
        <taxon>Mycobacteriaceae</taxon>
        <taxon>Mycolicibacterium</taxon>
    </lineage>
</organism>
<dbReference type="InterPro" id="IPR003870">
    <property type="entry name" value="DUF222"/>
</dbReference>
<reference evidence="2 3" key="1">
    <citation type="submission" date="2021-08" db="EMBL/GenBank/DDBJ databases">
        <title>Draft genome sequence of Mycolicibacterium sp. NGTWS1702 strain.</title>
        <authorList>
            <person name="Matsumoto M."/>
            <person name="Tang B.C.C."/>
            <person name="Machida Y."/>
            <person name="Matoyama H."/>
            <person name="Kishihara T."/>
            <person name="Sato S."/>
            <person name="Kondo I."/>
            <person name="Sano M."/>
            <person name="Kato G."/>
        </authorList>
    </citation>
    <scope>NUCLEOTIDE SEQUENCE [LARGE SCALE GENOMIC DNA]</scope>
    <source>
        <strain evidence="2 3">NGTWSNA01</strain>
    </source>
</reference>